<proteinExistence type="predicted"/>
<dbReference type="EMBL" id="MFIV01000168">
    <property type="protein sequence ID" value="OGF98109.1"/>
    <property type="molecule type" value="Genomic_DNA"/>
</dbReference>
<sequence>MRQSKWLLVAALLVTGLFVLACGKTKYREQQVYLLYQDIYGIVEYEADSDYPPPSNLDNFTDDNIMVTLYFGETLDIYRDGDVYGYSVTTDSNTENFWFPFVPSGTYWLNAEFTSLDSCFQAKTDKFYHSDTSATFNELRPKFIGLNKGCFYVGLSGLSDNDFVQVGPKSWVTRSVYERYYKGREQSEDVFRP</sequence>
<comment type="caution">
    <text evidence="1">The sequence shown here is derived from an EMBL/GenBank/DDBJ whole genome shotgun (WGS) entry which is preliminary data.</text>
</comment>
<name>A0A1F5YD91_9BACT</name>
<protein>
    <submittedName>
        <fullName evidence="1">Uncharacterized protein</fullName>
    </submittedName>
</protein>
<dbReference type="Proteomes" id="UP000176992">
    <property type="component" value="Unassembled WGS sequence"/>
</dbReference>
<gene>
    <name evidence="1" type="ORF">A2Z86_10885</name>
</gene>
<dbReference type="PROSITE" id="PS51257">
    <property type="entry name" value="PROKAR_LIPOPROTEIN"/>
    <property type="match status" value="1"/>
</dbReference>
<reference evidence="1 2" key="1">
    <citation type="journal article" date="2016" name="Nat. Commun.">
        <title>Thousands of microbial genomes shed light on interconnected biogeochemical processes in an aquifer system.</title>
        <authorList>
            <person name="Anantharaman K."/>
            <person name="Brown C.T."/>
            <person name="Hug L.A."/>
            <person name="Sharon I."/>
            <person name="Castelle C.J."/>
            <person name="Probst A.J."/>
            <person name="Thomas B.C."/>
            <person name="Singh A."/>
            <person name="Wilkins M.J."/>
            <person name="Karaoz U."/>
            <person name="Brodie E.L."/>
            <person name="Williams K.H."/>
            <person name="Hubbard S.S."/>
            <person name="Banfield J.F."/>
        </authorList>
    </citation>
    <scope>NUCLEOTIDE SEQUENCE [LARGE SCALE GENOMIC DNA]</scope>
</reference>
<accession>A0A1F5YD91</accession>
<evidence type="ECO:0000313" key="1">
    <source>
        <dbReference type="EMBL" id="OGF98109.1"/>
    </source>
</evidence>
<dbReference type="AlphaFoldDB" id="A0A1F5YD91"/>
<evidence type="ECO:0000313" key="2">
    <source>
        <dbReference type="Proteomes" id="UP000176992"/>
    </source>
</evidence>
<organism evidence="1 2">
    <name type="scientific">Candidatus Glassbacteria bacterium GWA2_58_10</name>
    <dbReference type="NCBI Taxonomy" id="1817865"/>
    <lineage>
        <taxon>Bacteria</taxon>
        <taxon>Candidatus Glassiibacteriota</taxon>
    </lineage>
</organism>